<dbReference type="PANTHER" id="PTHR21032">
    <property type="entry name" value="G PATCH DOMAIN-CONTAINING PROTEIN 11"/>
    <property type="match status" value="1"/>
</dbReference>
<dbReference type="GO" id="GO:0000776">
    <property type="term" value="C:kinetochore"/>
    <property type="evidence" value="ECO:0007669"/>
    <property type="project" value="TreeGrafter"/>
</dbReference>
<keyword evidence="4" id="KW-1185">Reference proteome</keyword>
<feature type="domain" description="G-patch" evidence="2">
    <location>
        <begin position="88"/>
        <end position="117"/>
    </location>
</feature>
<dbReference type="GO" id="GO:0003676">
    <property type="term" value="F:nucleic acid binding"/>
    <property type="evidence" value="ECO:0007669"/>
    <property type="project" value="InterPro"/>
</dbReference>
<evidence type="ECO:0000259" key="2">
    <source>
        <dbReference type="PROSITE" id="PS50174"/>
    </source>
</evidence>
<gene>
    <name evidence="3" type="ORF">H4219_004397</name>
</gene>
<accession>A0A9W7ZSG2</accession>
<organism evidence="3 4">
    <name type="scientific">Mycoemilia scoparia</name>
    <dbReference type="NCBI Taxonomy" id="417184"/>
    <lineage>
        <taxon>Eukaryota</taxon>
        <taxon>Fungi</taxon>
        <taxon>Fungi incertae sedis</taxon>
        <taxon>Zoopagomycota</taxon>
        <taxon>Kickxellomycotina</taxon>
        <taxon>Kickxellomycetes</taxon>
        <taxon>Kickxellales</taxon>
        <taxon>Kickxellaceae</taxon>
        <taxon>Mycoemilia</taxon>
    </lineage>
</organism>
<dbReference type="EMBL" id="JANBPU010000153">
    <property type="protein sequence ID" value="KAJ1915284.1"/>
    <property type="molecule type" value="Genomic_DNA"/>
</dbReference>
<evidence type="ECO:0000313" key="4">
    <source>
        <dbReference type="Proteomes" id="UP001150538"/>
    </source>
</evidence>
<feature type="compositionally biased region" description="Basic and acidic residues" evidence="1">
    <location>
        <begin position="114"/>
        <end position="132"/>
    </location>
</feature>
<dbReference type="OrthoDB" id="786951at2759"/>
<feature type="region of interest" description="Disordered" evidence="1">
    <location>
        <begin position="49"/>
        <end position="82"/>
    </location>
</feature>
<feature type="region of interest" description="Disordered" evidence="1">
    <location>
        <begin position="114"/>
        <end position="146"/>
    </location>
</feature>
<feature type="compositionally biased region" description="Basic and acidic residues" evidence="1">
    <location>
        <begin position="1"/>
        <end position="14"/>
    </location>
</feature>
<dbReference type="PANTHER" id="PTHR21032:SF0">
    <property type="entry name" value="G PATCH DOMAIN-CONTAINING PROTEIN 11"/>
    <property type="match status" value="1"/>
</dbReference>
<evidence type="ECO:0000313" key="3">
    <source>
        <dbReference type="EMBL" id="KAJ1915284.1"/>
    </source>
</evidence>
<comment type="caution">
    <text evidence="3">The sequence shown here is derived from an EMBL/GenBank/DDBJ whole genome shotgun (WGS) entry which is preliminary data.</text>
</comment>
<dbReference type="Pfam" id="PF13821">
    <property type="entry name" value="DUF4187"/>
    <property type="match status" value="1"/>
</dbReference>
<dbReference type="Proteomes" id="UP001150538">
    <property type="component" value="Unassembled WGS sequence"/>
</dbReference>
<evidence type="ECO:0000256" key="1">
    <source>
        <dbReference type="SAM" id="MobiDB-lite"/>
    </source>
</evidence>
<dbReference type="InterPro" id="IPR039249">
    <property type="entry name" value="GPATCH11"/>
</dbReference>
<dbReference type="InterPro" id="IPR025239">
    <property type="entry name" value="DUF4187"/>
</dbReference>
<sequence length="291" mass="33534">MCKDTIDSDKKIESSDDDDDDDYMKMDLTLLENKATSKERYAKIPYSKQRQKYLSTQKIKNQNDTMKSAAAGNQGKAREEGLKKVIGEENKGFKMLERMGYKHGKGLGIQEIDKKGLGRKQQESDIAKRQAEHAQTQSKRLKLDFKDRQKNRFEQRRVVSDVYRARKMCRDLDEREGKQRSIFWIPETDITDPHSTIAGEMEKKTMLERIVDDAEETQDNGNNNDSGDSDKEHQDGVVDFESKDADTQLSLLTGYLRSTYHCCLWCGDTYKDDKEMSSHCPGNSYKAHSEL</sequence>
<protein>
    <recommendedName>
        <fullName evidence="2">G-patch domain-containing protein</fullName>
    </recommendedName>
</protein>
<dbReference type="InterPro" id="IPR000467">
    <property type="entry name" value="G_patch_dom"/>
</dbReference>
<feature type="region of interest" description="Disordered" evidence="1">
    <location>
        <begin position="1"/>
        <end position="23"/>
    </location>
</feature>
<dbReference type="Pfam" id="PF01585">
    <property type="entry name" value="G-patch"/>
    <property type="match status" value="1"/>
</dbReference>
<dbReference type="SMART" id="SM01173">
    <property type="entry name" value="DUF4187"/>
    <property type="match status" value="1"/>
</dbReference>
<reference evidence="3" key="1">
    <citation type="submission" date="2022-07" db="EMBL/GenBank/DDBJ databases">
        <title>Phylogenomic reconstructions and comparative analyses of Kickxellomycotina fungi.</title>
        <authorList>
            <person name="Reynolds N.K."/>
            <person name="Stajich J.E."/>
            <person name="Barry K."/>
            <person name="Grigoriev I.V."/>
            <person name="Crous P."/>
            <person name="Smith M.E."/>
        </authorList>
    </citation>
    <scope>NUCLEOTIDE SEQUENCE</scope>
    <source>
        <strain evidence="3">NBRC 100468</strain>
    </source>
</reference>
<dbReference type="PROSITE" id="PS50174">
    <property type="entry name" value="G_PATCH"/>
    <property type="match status" value="1"/>
</dbReference>
<feature type="compositionally biased region" description="Polar residues" evidence="1">
    <location>
        <begin position="52"/>
        <end position="66"/>
    </location>
</feature>
<name>A0A9W7ZSG2_9FUNG</name>
<proteinExistence type="predicted"/>
<dbReference type="AlphaFoldDB" id="A0A9W7ZSG2"/>